<protein>
    <submittedName>
        <fullName evidence="2">Lipoprotein</fullName>
    </submittedName>
</protein>
<keyword evidence="2" id="KW-0449">Lipoprotein</keyword>
<dbReference type="KEGG" id="fri:FraEuI1c_1098"/>
<evidence type="ECO:0000313" key="2">
    <source>
        <dbReference type="EMBL" id="ADP79171.1"/>
    </source>
</evidence>
<evidence type="ECO:0000313" key="3">
    <source>
        <dbReference type="Proteomes" id="UP000002484"/>
    </source>
</evidence>
<dbReference type="HOGENOM" id="CLU_104209_0_0_11"/>
<feature type="compositionally biased region" description="Low complexity" evidence="1">
    <location>
        <begin position="131"/>
        <end position="167"/>
    </location>
</feature>
<dbReference type="InParanoid" id="E3J035"/>
<accession>E3J035</accession>
<dbReference type="Proteomes" id="UP000002484">
    <property type="component" value="Chromosome"/>
</dbReference>
<name>E3J035_PSEI1</name>
<organism evidence="2 3">
    <name type="scientific">Pseudofrankia inefficax (strain DSM 45817 / CECT 9037 / DDB 130130 / EuI1c)</name>
    <name type="common">Frankia inefficax</name>
    <dbReference type="NCBI Taxonomy" id="298654"/>
    <lineage>
        <taxon>Bacteria</taxon>
        <taxon>Bacillati</taxon>
        <taxon>Actinomycetota</taxon>
        <taxon>Actinomycetes</taxon>
        <taxon>Frankiales</taxon>
        <taxon>Frankiaceae</taxon>
        <taxon>Pseudofrankia</taxon>
    </lineage>
</organism>
<reference evidence="2 3" key="1">
    <citation type="submission" date="2010-10" db="EMBL/GenBank/DDBJ databases">
        <title>Complete sequence of Frankia sp. EuI1c.</title>
        <authorList>
            <consortium name="US DOE Joint Genome Institute"/>
            <person name="Lucas S."/>
            <person name="Copeland A."/>
            <person name="Lapidus A."/>
            <person name="Cheng J.-F."/>
            <person name="Bruce D."/>
            <person name="Goodwin L."/>
            <person name="Pitluck S."/>
            <person name="Chertkov O."/>
            <person name="Detter J.C."/>
            <person name="Han C."/>
            <person name="Tapia R."/>
            <person name="Land M."/>
            <person name="Hauser L."/>
            <person name="Jeffries C."/>
            <person name="Kyrpides N."/>
            <person name="Ivanova N."/>
            <person name="Mikhailova N."/>
            <person name="Beauchemin N."/>
            <person name="Sen A."/>
            <person name="Sur S.A."/>
            <person name="Gtari M."/>
            <person name="Wall L."/>
            <person name="Tisa L."/>
            <person name="Woyke T."/>
        </authorList>
    </citation>
    <scope>NUCLEOTIDE SEQUENCE [LARGE SCALE GENOMIC DNA]</scope>
    <source>
        <strain evidence="3">DSM 45817 / CECT 9037 / EuI1c</strain>
    </source>
</reference>
<keyword evidence="3" id="KW-1185">Reference proteome</keyword>
<evidence type="ECO:0000256" key="1">
    <source>
        <dbReference type="SAM" id="MobiDB-lite"/>
    </source>
</evidence>
<dbReference type="EMBL" id="CP002299">
    <property type="protein sequence ID" value="ADP79171.1"/>
    <property type="molecule type" value="Genomic_DNA"/>
</dbReference>
<dbReference type="STRING" id="298654.FraEuI1c_1098"/>
<proteinExistence type="predicted"/>
<gene>
    <name evidence="2" type="ordered locus">FraEuI1c_1098</name>
</gene>
<dbReference type="AlphaFoldDB" id="E3J035"/>
<feature type="region of interest" description="Disordered" evidence="1">
    <location>
        <begin position="129"/>
        <end position="167"/>
    </location>
</feature>
<sequence length="226" mass="21645">MGQSSGGAPGRGAQTTWSAQECDWLRSVRRVAAPSRRAVLALPATGLAAAGLGTLAAGCSTKLPTSAVEPPVDLAAAQAAAGTERALLARYDAAIASHPALTGLLAGLRAHHAQHLAALAALVPGVSTADPTTTPSAGGSSTPAASPAGGAGTPTGTPPGTATAPVDDSTAARASALAALAAAERGAAGAHRATCLSTTTRLAPLLASLYAAESCHADLLALGATG</sequence>